<dbReference type="AlphaFoldDB" id="A0A1G2BDV9"/>
<organism evidence="1 2">
    <name type="scientific">Candidatus Kerfeldbacteria bacterium RIFOXYB2_FULL_38_14</name>
    <dbReference type="NCBI Taxonomy" id="1798547"/>
    <lineage>
        <taxon>Bacteria</taxon>
        <taxon>Candidatus Kerfeldiibacteriota</taxon>
    </lineage>
</organism>
<reference evidence="1 2" key="1">
    <citation type="journal article" date="2016" name="Nat. Commun.">
        <title>Thousands of microbial genomes shed light on interconnected biogeochemical processes in an aquifer system.</title>
        <authorList>
            <person name="Anantharaman K."/>
            <person name="Brown C.T."/>
            <person name="Hug L.A."/>
            <person name="Sharon I."/>
            <person name="Castelle C.J."/>
            <person name="Probst A.J."/>
            <person name="Thomas B.C."/>
            <person name="Singh A."/>
            <person name="Wilkins M.J."/>
            <person name="Karaoz U."/>
            <person name="Brodie E.L."/>
            <person name="Williams K.H."/>
            <person name="Hubbard S.S."/>
            <person name="Banfield J.F."/>
        </authorList>
    </citation>
    <scope>NUCLEOTIDE SEQUENCE [LARGE SCALE GENOMIC DNA]</scope>
</reference>
<dbReference type="Proteomes" id="UP000176420">
    <property type="component" value="Unassembled WGS sequence"/>
</dbReference>
<evidence type="ECO:0000313" key="1">
    <source>
        <dbReference type="EMBL" id="OGY86749.1"/>
    </source>
</evidence>
<sequence length="413" mass="45066">MFKTFLVSKLKFLAIFSAFLWILLPAVSYGADYSSVDPASKDAYTTNVQEIAGLKNGKIKVVYTDNSIAKFAIFDTSTDNKTKVAQQKKSGWLLVLSPTGKKLKMVNPYTGAVVSTLTLSENKSYKNTSLQQYNLRSDQDSAVEAIITAKKGDAVLLSVVKVKLNDKKLVKKSSVQYLNSAIDVSKTKFAKKSITLQDADENAVAKYTVSTKYDVAPAEADYSVAGKWAIAITWDDNSEELRLVECVPNDDTTDPNDGILMENDEEIGTCTAQNSTATFYIGNITFTGDFASENEINGNTARSDEVNTGVATARQNTVADYDVRGVWYQFWEGNEANGNSQLELVGEENAGTVIINGEVLGTYTFENGVLDYEVGTAPANATVHASFFDADTLSGTWWNAVDGTNAYKAYRLQ</sequence>
<accession>A0A1G2BDV9</accession>
<protein>
    <submittedName>
        <fullName evidence="1">Uncharacterized protein</fullName>
    </submittedName>
</protein>
<proteinExistence type="predicted"/>
<name>A0A1G2BDV9_9BACT</name>
<evidence type="ECO:0000313" key="2">
    <source>
        <dbReference type="Proteomes" id="UP000176420"/>
    </source>
</evidence>
<dbReference type="EMBL" id="MHKI01000016">
    <property type="protein sequence ID" value="OGY86749.1"/>
    <property type="molecule type" value="Genomic_DNA"/>
</dbReference>
<comment type="caution">
    <text evidence="1">The sequence shown here is derived from an EMBL/GenBank/DDBJ whole genome shotgun (WGS) entry which is preliminary data.</text>
</comment>
<gene>
    <name evidence="1" type="ORF">A2319_00830</name>
</gene>